<dbReference type="Proteomes" id="UP000463939">
    <property type="component" value="Chromosome"/>
</dbReference>
<dbReference type="RefSeq" id="WP_162085445.1">
    <property type="nucleotide sequence ID" value="NZ_AP021881.1"/>
</dbReference>
<sequence length="135" mass="14853">MDTATVWFVIASILIIFELFTGTFYLLIFGCAALAAAGIAFTGLDLIAQYITAALIASSGVLWLRNRPKSQNSSTNNLDQNQTVEIISWLSDTNARVRYRGTEWDATLVANASNTDTHYLIHETLGNTLIIKPIK</sequence>
<keyword evidence="1" id="KW-1133">Transmembrane helix</keyword>
<protein>
    <recommendedName>
        <fullName evidence="4">Activity regulator of membrane protease YbbK</fullName>
    </recommendedName>
</protein>
<accession>A0A809RLN5</accession>
<keyword evidence="1" id="KW-0472">Membrane</keyword>
<gene>
    <name evidence="2" type="ORF">SFSGTM_24220</name>
</gene>
<keyword evidence="3" id="KW-1185">Reference proteome</keyword>
<dbReference type="KEGG" id="sniv:SFSGTM_24220"/>
<evidence type="ECO:0008006" key="4">
    <source>
        <dbReference type="Google" id="ProtNLM"/>
    </source>
</evidence>
<dbReference type="AlphaFoldDB" id="A0A809RLN5"/>
<proteinExistence type="predicted"/>
<evidence type="ECO:0000313" key="3">
    <source>
        <dbReference type="Proteomes" id="UP000463939"/>
    </source>
</evidence>
<dbReference type="EMBL" id="AP021881">
    <property type="protein sequence ID" value="BBP01714.1"/>
    <property type="molecule type" value="Genomic_DNA"/>
</dbReference>
<feature type="transmembrane region" description="Helical" evidence="1">
    <location>
        <begin position="46"/>
        <end position="64"/>
    </location>
</feature>
<reference evidence="3" key="1">
    <citation type="submission" date="2019-11" db="EMBL/GenBank/DDBJ databases">
        <title>Isolation and characterization of a novel species in the genus Sulfuriferula.</title>
        <authorList>
            <person name="Mochizuki J."/>
            <person name="Kojima H."/>
            <person name="Fukui M."/>
        </authorList>
    </citation>
    <scope>NUCLEOTIDE SEQUENCE [LARGE SCALE GENOMIC DNA]</scope>
    <source>
        <strain evidence="3">SGTM</strain>
    </source>
</reference>
<evidence type="ECO:0000313" key="2">
    <source>
        <dbReference type="EMBL" id="BBP01714.1"/>
    </source>
</evidence>
<name>A0A809RLN5_9PROT</name>
<evidence type="ECO:0000256" key="1">
    <source>
        <dbReference type="SAM" id="Phobius"/>
    </source>
</evidence>
<keyword evidence="1" id="KW-0812">Transmembrane</keyword>
<organism evidence="2 3">
    <name type="scientific">Sulfuriferula nivalis</name>
    <dbReference type="NCBI Taxonomy" id="2675298"/>
    <lineage>
        <taxon>Bacteria</taxon>
        <taxon>Pseudomonadati</taxon>
        <taxon>Pseudomonadota</taxon>
        <taxon>Betaproteobacteria</taxon>
        <taxon>Nitrosomonadales</taxon>
        <taxon>Sulfuricellaceae</taxon>
        <taxon>Sulfuriferula</taxon>
    </lineage>
</organism>
<feature type="transmembrane region" description="Helical" evidence="1">
    <location>
        <begin position="7"/>
        <end position="40"/>
    </location>
</feature>